<dbReference type="EMBL" id="NOII01000001">
    <property type="protein sequence ID" value="OYD59226.1"/>
    <property type="molecule type" value="Genomic_DNA"/>
</dbReference>
<dbReference type="RefSeq" id="WP_094251187.1">
    <property type="nucleotide sequence ID" value="NZ_JBHLXL010000001.1"/>
</dbReference>
<comment type="caution">
    <text evidence="9">The sequence shown here is derived from an EMBL/GenBank/DDBJ whole genome shotgun (WGS) entry which is preliminary data.</text>
</comment>
<keyword evidence="10" id="KW-1185">Reference proteome</keyword>
<dbReference type="PANTHER" id="PTHR21716">
    <property type="entry name" value="TRANSMEMBRANE PROTEIN"/>
    <property type="match status" value="1"/>
</dbReference>
<feature type="transmembrane region" description="Helical" evidence="8">
    <location>
        <begin position="152"/>
        <end position="177"/>
    </location>
</feature>
<dbReference type="Proteomes" id="UP000215059">
    <property type="component" value="Unassembled WGS sequence"/>
</dbReference>
<keyword evidence="7 8" id="KW-0472">Membrane</keyword>
<dbReference type="OrthoDB" id="9793390at2"/>
<feature type="transmembrane region" description="Helical" evidence="8">
    <location>
        <begin position="30"/>
        <end position="55"/>
    </location>
</feature>
<keyword evidence="4" id="KW-1003">Cell membrane</keyword>
<feature type="transmembrane region" description="Helical" evidence="8">
    <location>
        <begin position="67"/>
        <end position="88"/>
    </location>
</feature>
<feature type="transmembrane region" description="Helical" evidence="8">
    <location>
        <begin position="241"/>
        <end position="268"/>
    </location>
</feature>
<reference evidence="9 10" key="1">
    <citation type="submission" date="2017-07" db="EMBL/GenBank/DDBJ databases">
        <title>Fictibacillus sp. nov. GDSW-R2A3 Genome sequencing and assembly.</title>
        <authorList>
            <person name="Mayilraj S."/>
        </authorList>
    </citation>
    <scope>NUCLEOTIDE SEQUENCE [LARGE SCALE GENOMIC DNA]</scope>
    <source>
        <strain evidence="9 10">GDSW-R2A3</strain>
    </source>
</reference>
<dbReference type="GO" id="GO:0005886">
    <property type="term" value="C:plasma membrane"/>
    <property type="evidence" value="ECO:0007669"/>
    <property type="project" value="UniProtKB-SubCell"/>
</dbReference>
<protein>
    <recommendedName>
        <fullName evidence="11">AI-2E family transporter</fullName>
    </recommendedName>
</protein>
<keyword evidence="3" id="KW-0813">Transport</keyword>
<dbReference type="Pfam" id="PF01594">
    <property type="entry name" value="AI-2E_transport"/>
    <property type="match status" value="1"/>
</dbReference>
<feature type="transmembrane region" description="Helical" evidence="8">
    <location>
        <begin position="7"/>
        <end position="24"/>
    </location>
</feature>
<evidence type="ECO:0000256" key="3">
    <source>
        <dbReference type="ARBA" id="ARBA00022448"/>
    </source>
</evidence>
<dbReference type="InterPro" id="IPR002549">
    <property type="entry name" value="AI-2E-like"/>
</dbReference>
<evidence type="ECO:0000256" key="7">
    <source>
        <dbReference type="ARBA" id="ARBA00023136"/>
    </source>
</evidence>
<proteinExistence type="inferred from homology"/>
<dbReference type="PANTHER" id="PTHR21716:SF53">
    <property type="entry name" value="PERMEASE PERM-RELATED"/>
    <property type="match status" value="1"/>
</dbReference>
<keyword evidence="6 8" id="KW-1133">Transmembrane helix</keyword>
<dbReference type="GO" id="GO:0055085">
    <property type="term" value="P:transmembrane transport"/>
    <property type="evidence" value="ECO:0007669"/>
    <property type="project" value="TreeGrafter"/>
</dbReference>
<evidence type="ECO:0000256" key="4">
    <source>
        <dbReference type="ARBA" id="ARBA00022475"/>
    </source>
</evidence>
<comment type="similarity">
    <text evidence="2">Belongs to the autoinducer-2 exporter (AI-2E) (TC 2.A.86) family.</text>
</comment>
<organism evidence="9 10">
    <name type="scientific">Fictibacillus aquaticus</name>
    <dbReference type="NCBI Taxonomy" id="2021314"/>
    <lineage>
        <taxon>Bacteria</taxon>
        <taxon>Bacillati</taxon>
        <taxon>Bacillota</taxon>
        <taxon>Bacilli</taxon>
        <taxon>Bacillales</taxon>
        <taxon>Fictibacillaceae</taxon>
        <taxon>Fictibacillus</taxon>
    </lineage>
</organism>
<evidence type="ECO:0000256" key="5">
    <source>
        <dbReference type="ARBA" id="ARBA00022692"/>
    </source>
</evidence>
<evidence type="ECO:0000256" key="6">
    <source>
        <dbReference type="ARBA" id="ARBA00022989"/>
    </source>
</evidence>
<dbReference type="AlphaFoldDB" id="A0A235FD20"/>
<evidence type="ECO:0008006" key="11">
    <source>
        <dbReference type="Google" id="ProtNLM"/>
    </source>
</evidence>
<name>A0A235FD20_9BACL</name>
<gene>
    <name evidence="9" type="ORF">CGZ90_04825</name>
</gene>
<evidence type="ECO:0000313" key="9">
    <source>
        <dbReference type="EMBL" id="OYD59226.1"/>
    </source>
</evidence>
<evidence type="ECO:0000313" key="10">
    <source>
        <dbReference type="Proteomes" id="UP000215059"/>
    </source>
</evidence>
<keyword evidence="5 8" id="KW-0812">Transmembrane</keyword>
<evidence type="ECO:0000256" key="8">
    <source>
        <dbReference type="SAM" id="Phobius"/>
    </source>
</evidence>
<accession>A0A235FD20</accession>
<comment type="subcellular location">
    <subcellularLocation>
        <location evidence="1">Cell membrane</location>
        <topology evidence="1">Multi-pass membrane protein</topology>
    </subcellularLocation>
</comment>
<feature type="transmembrane region" description="Helical" evidence="8">
    <location>
        <begin position="311"/>
        <end position="337"/>
    </location>
</feature>
<feature type="transmembrane region" description="Helical" evidence="8">
    <location>
        <begin position="218"/>
        <end position="235"/>
    </location>
</feature>
<evidence type="ECO:0000256" key="1">
    <source>
        <dbReference type="ARBA" id="ARBA00004651"/>
    </source>
</evidence>
<evidence type="ECO:0000256" key="2">
    <source>
        <dbReference type="ARBA" id="ARBA00009773"/>
    </source>
</evidence>
<sequence length="361" mass="39903">MTFQHPFFRYAAAAIMILLILYLFGKIDYLVNFLALVISAVFFPLLISFLLYYLLRPGVRFLQKKQIPKGLAISFVFAILFISLSTIWNAATPVVAKQISGISADFPRKIGEATEHTGTMLAGKNSFIDSKKLAKSATERLEKFTSSIGKDMVSVISMLTDIALVLVVVPFILFYLLKDDEKFFRYCHNIVPRHLETELSSILRDIDSTMASYIKGQLIVAVFVGIFMYAGYLVIGLKFALILALFAVLTNVIPFLGPFIGVFPALLVGIIQDPFMAVKVALVTLVVQQVEGNILSPNIMGKQLNVHPLTIILIVLIAGAVGGFVGLLIAVPAYALVKTLINSLYRLYKLYNPPEVKSDLL</sequence>